<dbReference type="OrthoDB" id="846260at2"/>
<dbReference type="Proteomes" id="UP000198756">
    <property type="component" value="Unassembled WGS sequence"/>
</dbReference>
<dbReference type="EMBL" id="FMXE01000014">
    <property type="protein sequence ID" value="SDA77882.1"/>
    <property type="molecule type" value="Genomic_DNA"/>
</dbReference>
<organism evidence="1 2">
    <name type="scientific">Algoriphagus alkaliphilus</name>
    <dbReference type="NCBI Taxonomy" id="279824"/>
    <lineage>
        <taxon>Bacteria</taxon>
        <taxon>Pseudomonadati</taxon>
        <taxon>Bacteroidota</taxon>
        <taxon>Cytophagia</taxon>
        <taxon>Cytophagales</taxon>
        <taxon>Cyclobacteriaceae</taxon>
        <taxon>Algoriphagus</taxon>
    </lineage>
</organism>
<dbReference type="RefSeq" id="WP_092730050.1">
    <property type="nucleotide sequence ID" value="NZ_FMXE01000014.1"/>
</dbReference>
<evidence type="ECO:0000313" key="1">
    <source>
        <dbReference type="EMBL" id="SDA77882.1"/>
    </source>
</evidence>
<dbReference type="STRING" id="279824.SAMN03080617_02265"/>
<protein>
    <submittedName>
        <fullName evidence="1">Uncharacterized protein</fullName>
    </submittedName>
</protein>
<proteinExistence type="predicted"/>
<gene>
    <name evidence="1" type="ORF">SAMN03080617_02265</name>
</gene>
<accession>A0A1G5Y5Q2</accession>
<evidence type="ECO:0000313" key="2">
    <source>
        <dbReference type="Proteomes" id="UP000198756"/>
    </source>
</evidence>
<reference evidence="2" key="1">
    <citation type="submission" date="2016-10" db="EMBL/GenBank/DDBJ databases">
        <authorList>
            <person name="Varghese N."/>
            <person name="Submissions S."/>
        </authorList>
    </citation>
    <scope>NUCLEOTIDE SEQUENCE [LARGE SCALE GENOMIC DNA]</scope>
    <source>
        <strain evidence="2">DSM 22703</strain>
    </source>
</reference>
<dbReference type="AlphaFoldDB" id="A0A1G5Y5Q2"/>
<sequence length="358" mass="42026">MNFFDKVKAKSATYTKAMITRYFRVLNRFYPAYFNLSERKKHIHPFGYSFPAELFVDAIPSKDKVWAEVIPGFRETYRFESEQAYFEMYQSARFAFTWKKGGWDCLRHLEIIANGCLPIFRDIDSCPEGILENLPKKLLKQVNRDLIPWKDTQEQKERYQELASQILEYSRNHASTEAMGKRVLEIAKLPTQAKILLLTCDPRPNYSREFTFIGLNRVLKESGGVCISYPELKFSYEDFMEEEASKLYGRGFGYTRRLQRNHPEELIDWCDEEIKSSILEKKWDFILFGKIGVDEPSLGSLPDLPFWKEVNQNYSQNKIGFLYGGDHIQDLKDAGSAHTRHLIHHSRFGICYVRELKL</sequence>
<keyword evidence="2" id="KW-1185">Reference proteome</keyword>
<name>A0A1G5Y5Q2_9BACT</name>